<proteinExistence type="predicted"/>
<gene>
    <name evidence="1" type="ORF">DILT_LOCUS9439</name>
</gene>
<accession>A0A3P7LU51</accession>
<organism evidence="1 2">
    <name type="scientific">Dibothriocephalus latus</name>
    <name type="common">Fish tapeworm</name>
    <name type="synonym">Diphyllobothrium latum</name>
    <dbReference type="NCBI Taxonomy" id="60516"/>
    <lineage>
        <taxon>Eukaryota</taxon>
        <taxon>Metazoa</taxon>
        <taxon>Spiralia</taxon>
        <taxon>Lophotrochozoa</taxon>
        <taxon>Platyhelminthes</taxon>
        <taxon>Cestoda</taxon>
        <taxon>Eucestoda</taxon>
        <taxon>Diphyllobothriidea</taxon>
        <taxon>Diphyllobothriidae</taxon>
        <taxon>Dibothriocephalus</taxon>
    </lineage>
</organism>
<evidence type="ECO:0000313" key="2">
    <source>
        <dbReference type="Proteomes" id="UP000281553"/>
    </source>
</evidence>
<dbReference type="Proteomes" id="UP000281553">
    <property type="component" value="Unassembled WGS sequence"/>
</dbReference>
<dbReference type="AlphaFoldDB" id="A0A3P7LU51"/>
<dbReference type="EMBL" id="UYRU01056840">
    <property type="protein sequence ID" value="VDN13608.1"/>
    <property type="molecule type" value="Genomic_DNA"/>
</dbReference>
<sequence>MSDLCPRPKHSPGSQQFYAFGVIALLDSLREHLSSCIDTFLLHASLLRLDTGHTTSVPTDQAAELRRERTRHRLAADCVEFELTLEEQVTSNGRIPGCRLFDLAPEAYARLRAFRPLLLIPTDDLLTV</sequence>
<reference evidence="1 2" key="1">
    <citation type="submission" date="2018-11" db="EMBL/GenBank/DDBJ databases">
        <authorList>
            <consortium name="Pathogen Informatics"/>
        </authorList>
    </citation>
    <scope>NUCLEOTIDE SEQUENCE [LARGE SCALE GENOMIC DNA]</scope>
</reference>
<keyword evidence="2" id="KW-1185">Reference proteome</keyword>
<name>A0A3P7LU51_DIBLA</name>
<protein>
    <submittedName>
        <fullName evidence="1">Uncharacterized protein</fullName>
    </submittedName>
</protein>
<evidence type="ECO:0000313" key="1">
    <source>
        <dbReference type="EMBL" id="VDN13608.1"/>
    </source>
</evidence>